<gene>
    <name evidence="1" type="ORF">N0A02_29615</name>
</gene>
<evidence type="ECO:0000313" key="2">
    <source>
        <dbReference type="Proteomes" id="UP001469089"/>
    </source>
</evidence>
<evidence type="ECO:0000313" key="1">
    <source>
        <dbReference type="EMBL" id="MEQ5843622.1"/>
    </source>
</evidence>
<dbReference type="Proteomes" id="UP001469089">
    <property type="component" value="Unassembled WGS sequence"/>
</dbReference>
<protein>
    <submittedName>
        <fullName evidence="1">Uncharacterized protein</fullName>
    </submittedName>
</protein>
<sequence>MKVTQELKDEVAARCGSVGLIQWTIFGDLGVVVESVMDAQLLARGRSRRPIDALFLKFWPAKSRQ</sequence>
<name>A0ABV1LWJ2_9BURK</name>
<reference evidence="1 2" key="1">
    <citation type="journal article" date="2024" name="Chem. Sci.">
        <title>Discovery of a lagriamide polyketide by integrated genome mining, isotopic labeling, and untargeted metabolomics.</title>
        <authorList>
            <person name="Fergusson C.H."/>
            <person name="Saulog J."/>
            <person name="Paulo B.S."/>
            <person name="Wilson D.M."/>
            <person name="Liu D.Y."/>
            <person name="Morehouse N.J."/>
            <person name="Waterworth S."/>
            <person name="Barkei J."/>
            <person name="Gray C.A."/>
            <person name="Kwan J.C."/>
            <person name="Eustaquio A.S."/>
            <person name="Linington R.G."/>
        </authorList>
    </citation>
    <scope>NUCLEOTIDE SEQUENCE [LARGE SCALE GENOMIC DNA]</scope>
    <source>
        <strain evidence="1 2">RL17-338-BIF-B</strain>
    </source>
</reference>
<dbReference type="EMBL" id="JAOALG010000002">
    <property type="protein sequence ID" value="MEQ5843622.1"/>
    <property type="molecule type" value="Genomic_DNA"/>
</dbReference>
<accession>A0ABV1LWJ2</accession>
<comment type="caution">
    <text evidence="1">The sequence shown here is derived from an EMBL/GenBank/DDBJ whole genome shotgun (WGS) entry which is preliminary data.</text>
</comment>
<dbReference type="RefSeq" id="WP_133116981.1">
    <property type="nucleotide sequence ID" value="NZ_JAOALG010000002.1"/>
</dbReference>
<keyword evidence="2" id="KW-1185">Reference proteome</keyword>
<organism evidence="1 2">
    <name type="scientific">Paraburkholderia acidicola</name>
    <dbReference type="NCBI Taxonomy" id="1912599"/>
    <lineage>
        <taxon>Bacteria</taxon>
        <taxon>Pseudomonadati</taxon>
        <taxon>Pseudomonadota</taxon>
        <taxon>Betaproteobacteria</taxon>
        <taxon>Burkholderiales</taxon>
        <taxon>Burkholderiaceae</taxon>
        <taxon>Paraburkholderia</taxon>
    </lineage>
</organism>
<proteinExistence type="predicted"/>